<dbReference type="Pfam" id="PF01649">
    <property type="entry name" value="Ribosomal_S20p"/>
    <property type="match status" value="1"/>
</dbReference>
<evidence type="ECO:0000256" key="5">
    <source>
        <dbReference type="ARBA" id="ARBA00022980"/>
    </source>
</evidence>
<dbReference type="Gene3D" id="1.20.58.110">
    <property type="entry name" value="Ribosomal protein S20"/>
    <property type="match status" value="1"/>
</dbReference>
<dbReference type="STRING" id="1458461.BN1012_Phect1682"/>
<gene>
    <name evidence="8" type="primary">rpsT</name>
    <name evidence="9" type="ORF">BN1012_Phect1682</name>
</gene>
<comment type="function">
    <text evidence="1 8">Binds directly to 16S ribosomal RNA.</text>
</comment>
<reference evidence="9 10" key="1">
    <citation type="journal article" date="2014" name="Front. Genet.">
        <title>Genome and metabolic network of "Candidatus Phaeomarinobacter ectocarpi" Ec32, a new candidate genus of Alphaproteobacteria frequently associated with brown algae.</title>
        <authorList>
            <person name="Dittami S.M."/>
            <person name="Barbeyron T."/>
            <person name="Boyen C."/>
            <person name="Cambefort J."/>
            <person name="Collet G."/>
            <person name="Delage L."/>
            <person name="Gobet A."/>
            <person name="Groisillier A."/>
            <person name="Leblanc C."/>
            <person name="Michel G."/>
            <person name="Scornet D."/>
            <person name="Siegel A."/>
            <person name="Tapia J.E."/>
            <person name="Tonon T."/>
        </authorList>
    </citation>
    <scope>NUCLEOTIDE SEQUENCE [LARGE SCALE GENOMIC DNA]</scope>
    <source>
        <strain evidence="9 10">Ec32</strain>
    </source>
</reference>
<dbReference type="Proteomes" id="UP000032160">
    <property type="component" value="Chromosome I"/>
</dbReference>
<evidence type="ECO:0000256" key="6">
    <source>
        <dbReference type="ARBA" id="ARBA00023274"/>
    </source>
</evidence>
<evidence type="ECO:0000256" key="8">
    <source>
        <dbReference type="HAMAP-Rule" id="MF_00500"/>
    </source>
</evidence>
<dbReference type="GO" id="GO:0006412">
    <property type="term" value="P:translation"/>
    <property type="evidence" value="ECO:0007669"/>
    <property type="project" value="UniProtKB-UniRule"/>
</dbReference>
<dbReference type="PATRIC" id="fig|1458461.3.peg.1684"/>
<dbReference type="NCBIfam" id="TIGR00029">
    <property type="entry name" value="S20"/>
    <property type="match status" value="1"/>
</dbReference>
<keyword evidence="5 8" id="KW-0689">Ribosomal protein</keyword>
<dbReference type="PANTHER" id="PTHR33398:SF1">
    <property type="entry name" value="SMALL RIBOSOMAL SUBUNIT PROTEIN BS20C"/>
    <property type="match status" value="1"/>
</dbReference>
<dbReference type="KEGG" id="pect:BN1012_Phect1682"/>
<protein>
    <recommendedName>
        <fullName evidence="7 8">Small ribosomal subunit protein bS20</fullName>
    </recommendedName>
</protein>
<evidence type="ECO:0000313" key="10">
    <source>
        <dbReference type="Proteomes" id="UP000032160"/>
    </source>
</evidence>
<dbReference type="AlphaFoldDB" id="X5MN91"/>
<name>X5MN91_9HYPH</name>
<evidence type="ECO:0000256" key="3">
    <source>
        <dbReference type="ARBA" id="ARBA00022730"/>
    </source>
</evidence>
<comment type="similarity">
    <text evidence="2 8">Belongs to the bacterial ribosomal protein bS20 family.</text>
</comment>
<evidence type="ECO:0000256" key="7">
    <source>
        <dbReference type="ARBA" id="ARBA00035136"/>
    </source>
</evidence>
<evidence type="ECO:0000256" key="2">
    <source>
        <dbReference type="ARBA" id="ARBA00007634"/>
    </source>
</evidence>
<dbReference type="InterPro" id="IPR002583">
    <property type="entry name" value="Ribosomal_bS20"/>
</dbReference>
<dbReference type="PANTHER" id="PTHR33398">
    <property type="entry name" value="30S RIBOSOMAL PROTEIN S20"/>
    <property type="match status" value="1"/>
</dbReference>
<dbReference type="GO" id="GO:0003735">
    <property type="term" value="F:structural constituent of ribosome"/>
    <property type="evidence" value="ECO:0007669"/>
    <property type="project" value="InterPro"/>
</dbReference>
<evidence type="ECO:0000313" key="9">
    <source>
        <dbReference type="EMBL" id="CDO59896.1"/>
    </source>
</evidence>
<dbReference type="HOGENOM" id="CLU_160655_3_0_5"/>
<dbReference type="SUPFAM" id="SSF46992">
    <property type="entry name" value="Ribosomal protein S20"/>
    <property type="match status" value="1"/>
</dbReference>
<dbReference type="GO" id="GO:0005829">
    <property type="term" value="C:cytosol"/>
    <property type="evidence" value="ECO:0007669"/>
    <property type="project" value="TreeGrafter"/>
</dbReference>
<proteinExistence type="inferred from homology"/>
<keyword evidence="6 8" id="KW-0687">Ribonucleoprotein</keyword>
<dbReference type="RefSeq" id="WP_043950410.1">
    <property type="nucleotide sequence ID" value="NZ_HG966617.1"/>
</dbReference>
<evidence type="ECO:0000256" key="4">
    <source>
        <dbReference type="ARBA" id="ARBA00022884"/>
    </source>
</evidence>
<dbReference type="InterPro" id="IPR036510">
    <property type="entry name" value="Ribosomal_bS20_sf"/>
</dbReference>
<keyword evidence="10" id="KW-1185">Reference proteome</keyword>
<dbReference type="GO" id="GO:0070181">
    <property type="term" value="F:small ribosomal subunit rRNA binding"/>
    <property type="evidence" value="ECO:0007669"/>
    <property type="project" value="TreeGrafter"/>
</dbReference>
<dbReference type="EMBL" id="HG966617">
    <property type="protein sequence ID" value="CDO59896.1"/>
    <property type="molecule type" value="Genomic_DNA"/>
</dbReference>
<dbReference type="HAMAP" id="MF_00500">
    <property type="entry name" value="Ribosomal_bS20"/>
    <property type="match status" value="1"/>
</dbReference>
<evidence type="ECO:0000256" key="1">
    <source>
        <dbReference type="ARBA" id="ARBA00003134"/>
    </source>
</evidence>
<organism evidence="9 10">
    <name type="scientific">Candidatus Phaeomarinibacter ectocarpi</name>
    <dbReference type="NCBI Taxonomy" id="1458461"/>
    <lineage>
        <taxon>Bacteria</taxon>
        <taxon>Pseudomonadati</taxon>
        <taxon>Pseudomonadota</taxon>
        <taxon>Alphaproteobacteria</taxon>
        <taxon>Hyphomicrobiales</taxon>
        <taxon>Parvibaculaceae</taxon>
        <taxon>Candidatus Phaeomarinibacter</taxon>
    </lineage>
</organism>
<sequence length="89" mass="9997">MANTRSAKKMVRKIARRTEVNRARTSRMRTFIRKVEEAIASGDQKASRDALNVAESEIMRASNRGILHKNTASRKVSRLSSRIKALGQA</sequence>
<keyword evidence="3 8" id="KW-0699">rRNA-binding</keyword>
<dbReference type="GO" id="GO:0015935">
    <property type="term" value="C:small ribosomal subunit"/>
    <property type="evidence" value="ECO:0007669"/>
    <property type="project" value="TreeGrafter"/>
</dbReference>
<accession>X5MN91</accession>
<dbReference type="OrthoDB" id="9807974at2"/>
<keyword evidence="4 8" id="KW-0694">RNA-binding</keyword>